<dbReference type="EMBL" id="JAAYQL010000028">
    <property type="protein sequence ID" value="NLK32224.1"/>
    <property type="molecule type" value="Genomic_DNA"/>
</dbReference>
<evidence type="ECO:0000313" key="3">
    <source>
        <dbReference type="Proteomes" id="UP000053087"/>
    </source>
</evidence>
<dbReference type="EMBL" id="CP032683">
    <property type="protein sequence ID" value="AYK16073.1"/>
    <property type="molecule type" value="Genomic_DNA"/>
</dbReference>
<protein>
    <recommendedName>
        <fullName evidence="5">Peptidase M12B domain-containing protein</fullName>
    </recommendedName>
</protein>
<dbReference type="Gene3D" id="3.40.390.10">
    <property type="entry name" value="Collagenase (Catalytic Domain)"/>
    <property type="match status" value="1"/>
</dbReference>
<evidence type="ECO:0000313" key="2">
    <source>
        <dbReference type="EMBL" id="NLK32224.1"/>
    </source>
</evidence>
<reference evidence="2 4" key="3">
    <citation type="journal article" date="2020" name="Biotechnol. Biofuels">
        <title>New insights from the biogas microbiome by comprehensive genome-resolved metagenomics of nearly 1600 species originating from multiple anaerobic digesters.</title>
        <authorList>
            <person name="Campanaro S."/>
            <person name="Treu L."/>
            <person name="Rodriguez-R L.M."/>
            <person name="Kovalovszki A."/>
            <person name="Ziels R.M."/>
            <person name="Maus I."/>
            <person name="Zhu X."/>
            <person name="Kougias P.G."/>
            <person name="Basile A."/>
            <person name="Luo G."/>
            <person name="Schluter A."/>
            <person name="Konstantinidis K.T."/>
            <person name="Angelidaki I."/>
        </authorList>
    </citation>
    <scope>NUCLEOTIDE SEQUENCE [LARGE SCALE GENOMIC DNA]</scope>
    <source>
        <strain evidence="2">AS22ysBPME_46</strain>
    </source>
</reference>
<dbReference type="Proteomes" id="UP000053087">
    <property type="component" value="Chromosome"/>
</dbReference>
<dbReference type="AlphaFoldDB" id="A0A660HUV6"/>
<dbReference type="InterPro" id="IPR024079">
    <property type="entry name" value="MetalloPept_cat_dom_sf"/>
</dbReference>
<evidence type="ECO:0000313" key="1">
    <source>
        <dbReference type="EMBL" id="AYK16073.1"/>
    </source>
</evidence>
<reference evidence="1" key="2">
    <citation type="submission" date="2018-10" db="EMBL/GenBank/DDBJ databases">
        <authorList>
            <person name="Fischer M.A."/>
            <person name="Kern T."/>
            <person name="Deppenmeier U."/>
            <person name="Schmitz R.A."/>
            <person name="Rother M."/>
        </authorList>
    </citation>
    <scope>NUCLEOTIDE SEQUENCE</scope>
    <source>
        <strain evidence="1">E03.2</strain>
    </source>
</reference>
<evidence type="ECO:0008006" key="5">
    <source>
        <dbReference type="Google" id="ProtNLM"/>
    </source>
</evidence>
<organism evidence="1 3">
    <name type="scientific">Methanosarcina flavescens</name>
    <dbReference type="NCBI Taxonomy" id="1715806"/>
    <lineage>
        <taxon>Archaea</taxon>
        <taxon>Methanobacteriati</taxon>
        <taxon>Methanobacteriota</taxon>
        <taxon>Stenosarchaea group</taxon>
        <taxon>Methanomicrobia</taxon>
        <taxon>Methanosarcinales</taxon>
        <taxon>Methanosarcinaceae</taxon>
        <taxon>Methanosarcina</taxon>
    </lineage>
</organism>
<dbReference type="GO" id="GO:0008237">
    <property type="term" value="F:metallopeptidase activity"/>
    <property type="evidence" value="ECO:0007669"/>
    <property type="project" value="InterPro"/>
</dbReference>
<sequence>MLFYGKDLTDNVIGRSTTYTGDSTKAYSIAQMVDGPGTYDATPNGKSALIAHELGHNFAANHNEAFKWMEGSTQVYSTMTGGWVTDSVMRCRFSSNDGVHGNSTCNNIQHVQSTKTTVAGFQ</sequence>
<accession>A0A660HUV6</accession>
<dbReference type="OrthoDB" id="136336at2157"/>
<dbReference type="KEGG" id="mfz:AOB57_013530"/>
<keyword evidence="3" id="KW-1185">Reference proteome</keyword>
<dbReference type="SUPFAM" id="SSF55486">
    <property type="entry name" value="Metalloproteases ('zincins'), catalytic domain"/>
    <property type="match status" value="1"/>
</dbReference>
<dbReference type="Proteomes" id="UP000585579">
    <property type="component" value="Unassembled WGS sequence"/>
</dbReference>
<name>A0A660HUV6_9EURY</name>
<proteinExistence type="predicted"/>
<gene>
    <name evidence="1" type="ORF">AOB57_013530</name>
    <name evidence="2" type="ORF">GX302_05120</name>
</gene>
<reference evidence="1 3" key="1">
    <citation type="journal article" date="2016" name="Int. J. Syst. Evol. Microbiol.">
        <title>Methanosarcina flavescens sp. nov., a methanogenic archaeon isolated from a full-scale anaerobic digester.</title>
        <authorList>
            <person name="Kern T."/>
            <person name="Fischer M.A."/>
            <person name="Deppenmeier U."/>
            <person name="Schmitz R.A."/>
            <person name="Rother M."/>
        </authorList>
    </citation>
    <scope>NUCLEOTIDE SEQUENCE [LARGE SCALE GENOMIC DNA]</scope>
    <source>
        <strain evidence="1 3">E03.2</strain>
    </source>
</reference>
<evidence type="ECO:0000313" key="4">
    <source>
        <dbReference type="Proteomes" id="UP000585579"/>
    </source>
</evidence>